<evidence type="ECO:0000256" key="6">
    <source>
        <dbReference type="PIRNR" id="PIRNR002889"/>
    </source>
</evidence>
<dbReference type="AlphaFoldDB" id="A0A1I0N0Z9"/>
<comment type="subunit">
    <text evidence="6">The basal body constitutes a major portion of the flagellar organelle and consists of a number of rings mounted on a central rod.</text>
</comment>
<evidence type="ECO:0000313" key="8">
    <source>
        <dbReference type="EMBL" id="SEV94589.1"/>
    </source>
</evidence>
<comment type="similarity">
    <text evidence="2 6">Belongs to the flagella basal body rod proteins family.</text>
</comment>
<proteinExistence type="inferred from homology"/>
<dbReference type="EMBL" id="FOJI01000002">
    <property type="protein sequence ID" value="SEV94589.1"/>
    <property type="molecule type" value="Genomic_DNA"/>
</dbReference>
<dbReference type="Pfam" id="PF00460">
    <property type="entry name" value="Flg_bb_rod"/>
    <property type="match status" value="1"/>
</dbReference>
<feature type="domain" description="Flagellar basal body rod protein N-terminal" evidence="7">
    <location>
        <begin position="22"/>
        <end position="40"/>
    </location>
</feature>
<dbReference type="InterPro" id="IPR006300">
    <property type="entry name" value="FlgB"/>
</dbReference>
<accession>A0A1I0N0Z9</accession>
<keyword evidence="9" id="KW-1185">Reference proteome</keyword>
<protein>
    <recommendedName>
        <fullName evidence="3 6">Flagellar basal body rod protein FlgB</fullName>
    </recommendedName>
</protein>
<keyword evidence="8" id="KW-0282">Flagellum</keyword>
<evidence type="ECO:0000256" key="3">
    <source>
        <dbReference type="ARBA" id="ARBA00014376"/>
    </source>
</evidence>
<reference evidence="8 9" key="1">
    <citation type="submission" date="2016-10" db="EMBL/GenBank/DDBJ databases">
        <authorList>
            <person name="de Groot N.N."/>
        </authorList>
    </citation>
    <scope>NUCLEOTIDE SEQUENCE [LARGE SCALE GENOMIC DNA]</scope>
    <source>
        <strain evidence="8 9">DSM 9179</strain>
    </source>
</reference>
<evidence type="ECO:0000259" key="7">
    <source>
        <dbReference type="Pfam" id="PF00460"/>
    </source>
</evidence>
<dbReference type="NCBIfam" id="TIGR01396">
    <property type="entry name" value="FlgB"/>
    <property type="match status" value="1"/>
</dbReference>
<organism evidence="8 9">
    <name type="scientific">[Clostridium] fimetarium</name>
    <dbReference type="NCBI Taxonomy" id="99656"/>
    <lineage>
        <taxon>Bacteria</taxon>
        <taxon>Bacillati</taxon>
        <taxon>Bacillota</taxon>
        <taxon>Clostridia</taxon>
        <taxon>Lachnospirales</taxon>
        <taxon>Lachnospiraceae</taxon>
    </lineage>
</organism>
<comment type="function">
    <text evidence="5 6">Structural component of flagellum, the bacterial motility apparatus. Part of the rod structure of flagellar basal body.</text>
</comment>
<dbReference type="GO" id="GO:0071978">
    <property type="term" value="P:bacterial-type flagellum-dependent swarming motility"/>
    <property type="evidence" value="ECO:0007669"/>
    <property type="project" value="TreeGrafter"/>
</dbReference>
<comment type="subcellular location">
    <subcellularLocation>
        <location evidence="1 6">Bacterial flagellum basal body</location>
    </subcellularLocation>
</comment>
<gene>
    <name evidence="8" type="ORF">SAMN05421659_102298</name>
</gene>
<keyword evidence="8" id="KW-0969">Cilium</keyword>
<dbReference type="PANTHER" id="PTHR30435">
    <property type="entry name" value="FLAGELLAR PROTEIN"/>
    <property type="match status" value="1"/>
</dbReference>
<evidence type="ECO:0000256" key="5">
    <source>
        <dbReference type="ARBA" id="ARBA00024934"/>
    </source>
</evidence>
<sequence length="131" mass="14431">MFSSGAFGYIDVLNSATNSSWLRNEVISSNIANVDTPNYKRKDVSFATYLNSALGGTDNTTSTLTQRVKSVDLSNVNSNVYTDNSNLSYRSDGNNVDIETENVELASNQIMYNALIDSMSNEFSRMKSVLN</sequence>
<dbReference type="InterPro" id="IPR001444">
    <property type="entry name" value="Flag_bb_rod_N"/>
</dbReference>
<dbReference type="InterPro" id="IPR019776">
    <property type="entry name" value="Flagellar_basal_body_rod_CS"/>
</dbReference>
<dbReference type="PANTHER" id="PTHR30435:SF12">
    <property type="entry name" value="FLAGELLAR BASAL BODY ROD PROTEIN FLGB"/>
    <property type="match status" value="1"/>
</dbReference>
<dbReference type="PIRSF" id="PIRSF002889">
    <property type="entry name" value="Rod_FlgB"/>
    <property type="match status" value="1"/>
</dbReference>
<evidence type="ECO:0000256" key="1">
    <source>
        <dbReference type="ARBA" id="ARBA00004117"/>
    </source>
</evidence>
<dbReference type="PROSITE" id="PS00588">
    <property type="entry name" value="FLAGELLA_BB_ROD"/>
    <property type="match status" value="1"/>
</dbReference>
<keyword evidence="8" id="KW-0966">Cell projection</keyword>
<evidence type="ECO:0000256" key="2">
    <source>
        <dbReference type="ARBA" id="ARBA00009677"/>
    </source>
</evidence>
<dbReference type="STRING" id="99656.SAMN05421659_102298"/>
<evidence type="ECO:0000256" key="4">
    <source>
        <dbReference type="ARBA" id="ARBA00023143"/>
    </source>
</evidence>
<dbReference type="RefSeq" id="WP_092450759.1">
    <property type="nucleotide sequence ID" value="NZ_FOJI01000002.1"/>
</dbReference>
<dbReference type="OrthoDB" id="9792068at2"/>
<dbReference type="GO" id="GO:0030694">
    <property type="term" value="C:bacterial-type flagellum basal body, rod"/>
    <property type="evidence" value="ECO:0007669"/>
    <property type="project" value="InterPro"/>
</dbReference>
<evidence type="ECO:0000313" key="9">
    <source>
        <dbReference type="Proteomes" id="UP000199701"/>
    </source>
</evidence>
<name>A0A1I0N0Z9_9FIRM</name>
<dbReference type="Proteomes" id="UP000199701">
    <property type="component" value="Unassembled WGS sequence"/>
</dbReference>
<keyword evidence="4 6" id="KW-0975">Bacterial flagellum</keyword>